<sequence length="564" mass="64323">MSSNNSSDDAFEDHRQSDEELQQAWYDDDEIDFYNKEDDIKEEEQTVDPKVQSQQSPTSPPTKSKPKKVGVKGKKTFGLPLDRASFETFIDDDTTVDDQGYPILPNRNTVYVRQPGQPKLTNWGTFAFTYTTSGGGTKNNTATWRTVRFKCLGVIVCSNPDCDYLGLPPTAKDKRLEYQSETKKCEAARCDGDLRHIQCANTLCRMDEHRSGWGIIRHSGVHLHRWPRRGKPDKLSLAKFGQKCVENPDLGPLQHKVGRAPAGQKDIVTAANIHPALSHLHRIGYYRRKLLSDAGVIPEKSAPGAGDSFLLDIIHWAEQGLRMISCSFLLKDIHMTFQTQWMANQLLSRDEHGEIYSGGLLSDVTYKFFANGYLLSTSMYHDDLRRWIPIQPTWLNGLSEEHYASHFTTLMKQMREAQLTDEERDTLVRQVVDFSVAQKNGFIMAYMDVFQENDRSVALDKIKGCHEHFQAQVTRVKRNRAIIPAGNEETFEQDASDLLKETKPGGLTFDQKIAKLRKAFPKAKKWLEWWQAADIKAMLFKGTKYLPATTNAQEAMHRVYYMIS</sequence>
<dbReference type="EMBL" id="GL883099">
    <property type="protein sequence ID" value="EGG08789.1"/>
    <property type="molecule type" value="Genomic_DNA"/>
</dbReference>
<dbReference type="InParanoid" id="F4RFC1"/>
<evidence type="ECO:0000313" key="3">
    <source>
        <dbReference type="Proteomes" id="UP000001072"/>
    </source>
</evidence>
<dbReference type="VEuPathDB" id="FungiDB:MELLADRAFT_84325"/>
<dbReference type="SUPFAM" id="SSF90073">
    <property type="entry name" value="GCM domain"/>
    <property type="match status" value="1"/>
</dbReference>
<dbReference type="eggNOG" id="ENOG502S7P8">
    <property type="taxonomic scope" value="Eukaryota"/>
</dbReference>
<name>F4RFC1_MELLP</name>
<accession>F4RFC1</accession>
<dbReference type="RefSeq" id="XP_007407763.1">
    <property type="nucleotide sequence ID" value="XM_007407701.1"/>
</dbReference>
<dbReference type="OrthoDB" id="2624269at2759"/>
<dbReference type="InterPro" id="IPR036115">
    <property type="entry name" value="GCM_dom_sf"/>
</dbReference>
<protein>
    <recommendedName>
        <fullName evidence="4">GCM domain-containing protein</fullName>
    </recommendedName>
</protein>
<dbReference type="GO" id="GO:0006355">
    <property type="term" value="P:regulation of DNA-templated transcription"/>
    <property type="evidence" value="ECO:0007669"/>
    <property type="project" value="InterPro"/>
</dbReference>
<evidence type="ECO:0008006" key="4">
    <source>
        <dbReference type="Google" id="ProtNLM"/>
    </source>
</evidence>
<proteinExistence type="predicted"/>
<feature type="compositionally biased region" description="Basic residues" evidence="1">
    <location>
        <begin position="64"/>
        <end position="74"/>
    </location>
</feature>
<reference evidence="3" key="1">
    <citation type="journal article" date="2011" name="Proc. Natl. Acad. Sci. U.S.A.">
        <title>Obligate biotrophy features unraveled by the genomic analysis of rust fungi.</title>
        <authorList>
            <person name="Duplessis S."/>
            <person name="Cuomo C.A."/>
            <person name="Lin Y.-C."/>
            <person name="Aerts A."/>
            <person name="Tisserant E."/>
            <person name="Veneault-Fourrey C."/>
            <person name="Joly D.L."/>
            <person name="Hacquard S."/>
            <person name="Amselem J."/>
            <person name="Cantarel B.L."/>
            <person name="Chiu R."/>
            <person name="Coutinho P.M."/>
            <person name="Feau N."/>
            <person name="Field M."/>
            <person name="Frey P."/>
            <person name="Gelhaye E."/>
            <person name="Goldberg J."/>
            <person name="Grabherr M.G."/>
            <person name="Kodira C.D."/>
            <person name="Kohler A."/>
            <person name="Kuees U."/>
            <person name="Lindquist E.A."/>
            <person name="Lucas S.M."/>
            <person name="Mago R."/>
            <person name="Mauceli E."/>
            <person name="Morin E."/>
            <person name="Murat C."/>
            <person name="Pangilinan J.L."/>
            <person name="Park R."/>
            <person name="Pearson M."/>
            <person name="Quesneville H."/>
            <person name="Rouhier N."/>
            <person name="Sakthikumar S."/>
            <person name="Salamov A.A."/>
            <person name="Schmutz J."/>
            <person name="Selles B."/>
            <person name="Shapiro H."/>
            <person name="Tanguay P."/>
            <person name="Tuskan G.A."/>
            <person name="Henrissat B."/>
            <person name="Van de Peer Y."/>
            <person name="Rouze P."/>
            <person name="Ellis J.G."/>
            <person name="Dodds P.N."/>
            <person name="Schein J.E."/>
            <person name="Zhong S."/>
            <person name="Hamelin R.C."/>
            <person name="Grigoriev I.V."/>
            <person name="Szabo L.J."/>
            <person name="Martin F."/>
        </authorList>
    </citation>
    <scope>NUCLEOTIDE SEQUENCE [LARGE SCALE GENOMIC DNA]</scope>
    <source>
        <strain evidence="3">98AG31 / pathotype 3-4-7</strain>
    </source>
</reference>
<dbReference type="GO" id="GO:0003677">
    <property type="term" value="F:DNA binding"/>
    <property type="evidence" value="ECO:0007669"/>
    <property type="project" value="InterPro"/>
</dbReference>
<gene>
    <name evidence="2" type="ORF">MELLADRAFT_84325</name>
</gene>
<dbReference type="AlphaFoldDB" id="F4RFC1"/>
<dbReference type="KEGG" id="mlr:MELLADRAFT_84325"/>
<dbReference type="Proteomes" id="UP000001072">
    <property type="component" value="Unassembled WGS sequence"/>
</dbReference>
<organism evidence="3">
    <name type="scientific">Melampsora larici-populina (strain 98AG31 / pathotype 3-4-7)</name>
    <name type="common">Poplar leaf rust fungus</name>
    <dbReference type="NCBI Taxonomy" id="747676"/>
    <lineage>
        <taxon>Eukaryota</taxon>
        <taxon>Fungi</taxon>
        <taxon>Dikarya</taxon>
        <taxon>Basidiomycota</taxon>
        <taxon>Pucciniomycotina</taxon>
        <taxon>Pucciniomycetes</taxon>
        <taxon>Pucciniales</taxon>
        <taxon>Melampsoraceae</taxon>
        <taxon>Melampsora</taxon>
    </lineage>
</organism>
<evidence type="ECO:0000256" key="1">
    <source>
        <dbReference type="SAM" id="MobiDB-lite"/>
    </source>
</evidence>
<feature type="region of interest" description="Disordered" evidence="1">
    <location>
        <begin position="1"/>
        <end position="74"/>
    </location>
</feature>
<dbReference type="GeneID" id="18933439"/>
<dbReference type="HOGENOM" id="CLU_016062_0_0_1"/>
<keyword evidence="3" id="KW-1185">Reference proteome</keyword>
<evidence type="ECO:0000313" key="2">
    <source>
        <dbReference type="EMBL" id="EGG08789.1"/>
    </source>
</evidence>